<protein>
    <submittedName>
        <fullName evidence="3">PilZ domain-containing protein</fullName>
    </submittedName>
</protein>
<feature type="transmembrane region" description="Helical" evidence="1">
    <location>
        <begin position="137"/>
        <end position="157"/>
    </location>
</feature>
<reference evidence="3 4" key="1">
    <citation type="submission" date="2020-08" db="EMBL/GenBank/DDBJ databases">
        <authorList>
            <person name="Liu G."/>
            <person name="Sun C."/>
        </authorList>
    </citation>
    <scope>NUCLEOTIDE SEQUENCE [LARGE SCALE GENOMIC DNA]</scope>
    <source>
        <strain evidence="3 4">OT19</strain>
        <plasmid evidence="3 4">plas1</plasmid>
    </source>
</reference>
<evidence type="ECO:0000259" key="2">
    <source>
        <dbReference type="Pfam" id="PF07238"/>
    </source>
</evidence>
<evidence type="ECO:0000313" key="4">
    <source>
        <dbReference type="Proteomes" id="UP000515297"/>
    </source>
</evidence>
<evidence type="ECO:0000256" key="1">
    <source>
        <dbReference type="SAM" id="Phobius"/>
    </source>
</evidence>
<sequence length="161" mass="17559">MFIARLHTEKAVRDGRSRARRTVRVEVEAKAASSGSPAIIRNLSETGLLLETRAALRPGETLHIDLPISGECAAEIVWIDGVRHGCRFLLPIPKATVSAAELFSPFLDQPTEGQSDDSQIDLEFEEMLSRGEKSWRAANIALLLLLVTVAAFIVGLLKATL</sequence>
<dbReference type="AlphaFoldDB" id="A0A7G6VZE7"/>
<gene>
    <name evidence="3" type="ORF">H4O24_19030</name>
</gene>
<dbReference type="EMBL" id="CP060053">
    <property type="protein sequence ID" value="QNE07112.1"/>
    <property type="molecule type" value="Genomic_DNA"/>
</dbReference>
<keyword evidence="1" id="KW-0472">Membrane</keyword>
<dbReference type="InterPro" id="IPR009875">
    <property type="entry name" value="PilZ_domain"/>
</dbReference>
<keyword evidence="1" id="KW-1133">Transmembrane helix</keyword>
<name>A0A7G6VZE7_9SPHN</name>
<dbReference type="GO" id="GO:0035438">
    <property type="term" value="F:cyclic-di-GMP binding"/>
    <property type="evidence" value="ECO:0007669"/>
    <property type="project" value="InterPro"/>
</dbReference>
<dbReference type="SUPFAM" id="SSF141371">
    <property type="entry name" value="PilZ domain-like"/>
    <property type="match status" value="1"/>
</dbReference>
<organism evidence="3 4">
    <name type="scientific">Croceicoccus marinus</name>
    <dbReference type="NCBI Taxonomy" id="450378"/>
    <lineage>
        <taxon>Bacteria</taxon>
        <taxon>Pseudomonadati</taxon>
        <taxon>Pseudomonadota</taxon>
        <taxon>Alphaproteobacteria</taxon>
        <taxon>Sphingomonadales</taxon>
        <taxon>Erythrobacteraceae</taxon>
        <taxon>Croceicoccus</taxon>
    </lineage>
</organism>
<keyword evidence="1" id="KW-0812">Transmembrane</keyword>
<evidence type="ECO:0000313" key="3">
    <source>
        <dbReference type="EMBL" id="QNE07112.1"/>
    </source>
</evidence>
<proteinExistence type="predicted"/>
<keyword evidence="3" id="KW-0614">Plasmid</keyword>
<dbReference type="Pfam" id="PF07238">
    <property type="entry name" value="PilZ"/>
    <property type="match status" value="1"/>
</dbReference>
<accession>A0A7G6VZE7</accession>
<geneLocation type="plasmid" evidence="3 4">
    <name>plas1</name>
</geneLocation>
<dbReference type="RefSeq" id="WP_185885859.1">
    <property type="nucleotide sequence ID" value="NZ_CP060053.1"/>
</dbReference>
<feature type="domain" description="PilZ" evidence="2">
    <location>
        <begin position="16"/>
        <end position="96"/>
    </location>
</feature>
<dbReference type="Proteomes" id="UP000515297">
    <property type="component" value="Plasmid plas1"/>
</dbReference>